<evidence type="ECO:0000313" key="1">
    <source>
        <dbReference type="EMBL" id="NEZ65563.1"/>
    </source>
</evidence>
<name>A0A6M0SBW6_9CYAN</name>
<proteinExistence type="predicted"/>
<sequence>MPEMTIGGKLRWNIQTMPQGRICNLYGIGIRCQIPGRLYQLTIDGKLQNRLHSLDEASAEIYKARMGIERPIYDNIPNTPIYPDTLRAMSLHAPWAYMMAKGWKEEEYRSKTTKFRGIFLIHASQSKHSDSVIEEYGLPKSEIESIRSSIIGAACCTGSYYAQDGGYAIHDIEQAVFFSKPIEGVSGKIQQFWEAKDTATIRAFNKAWMQLKAMEYGPLEDIA</sequence>
<dbReference type="SUPFAM" id="SSF88697">
    <property type="entry name" value="PUA domain-like"/>
    <property type="match status" value="1"/>
</dbReference>
<dbReference type="RefSeq" id="WP_163666748.1">
    <property type="nucleotide sequence ID" value="NZ_QZCE01000002.1"/>
</dbReference>
<reference evidence="1 2" key="1">
    <citation type="journal article" date="2020" name="Microb. Ecol.">
        <title>Ecogenomics of the Marine Benthic Filamentous Cyanobacterium Adonisia.</title>
        <authorList>
            <person name="Walter J.M."/>
            <person name="Coutinho F.H."/>
            <person name="Leomil L."/>
            <person name="Hargreaves P.I."/>
            <person name="Campeao M.E."/>
            <person name="Vieira V.V."/>
            <person name="Silva B.S."/>
            <person name="Fistarol G.O."/>
            <person name="Salomon P.S."/>
            <person name="Sawabe T."/>
            <person name="Mino S."/>
            <person name="Hosokawa M."/>
            <person name="Miyashita H."/>
            <person name="Maruyama F."/>
            <person name="van Verk M.C."/>
            <person name="Dutilh B.E."/>
            <person name="Thompson C.C."/>
            <person name="Thompson F.L."/>
        </authorList>
    </citation>
    <scope>NUCLEOTIDE SEQUENCE [LARGE SCALE GENOMIC DNA]</scope>
    <source>
        <strain evidence="1 2">CCMR0082</strain>
    </source>
</reference>
<dbReference type="InterPro" id="IPR015947">
    <property type="entry name" value="PUA-like_sf"/>
</dbReference>
<dbReference type="Gene3D" id="2.30.130.30">
    <property type="entry name" value="Hypothetical protein"/>
    <property type="match status" value="1"/>
</dbReference>
<evidence type="ECO:0008006" key="3">
    <source>
        <dbReference type="Google" id="ProtNLM"/>
    </source>
</evidence>
<dbReference type="Proteomes" id="UP000473574">
    <property type="component" value="Unassembled WGS sequence"/>
</dbReference>
<gene>
    <name evidence="1" type="ORF">D0962_22870</name>
</gene>
<evidence type="ECO:0000313" key="2">
    <source>
        <dbReference type="Proteomes" id="UP000473574"/>
    </source>
</evidence>
<dbReference type="AlphaFoldDB" id="A0A6M0SBW6"/>
<protein>
    <recommendedName>
        <fullName evidence="3">ASCH domain-containing protein</fullName>
    </recommendedName>
</protein>
<dbReference type="EMBL" id="QZCE01000002">
    <property type="protein sequence ID" value="NEZ65563.1"/>
    <property type="molecule type" value="Genomic_DNA"/>
</dbReference>
<accession>A0A6M0SBW6</accession>
<comment type="caution">
    <text evidence="1">The sequence shown here is derived from an EMBL/GenBank/DDBJ whole genome shotgun (WGS) entry which is preliminary data.</text>
</comment>
<organism evidence="1 2">
    <name type="scientific">Adonisia turfae CCMR0082</name>
    <dbReference type="NCBI Taxonomy" id="2304604"/>
    <lineage>
        <taxon>Bacteria</taxon>
        <taxon>Bacillati</taxon>
        <taxon>Cyanobacteriota</taxon>
        <taxon>Adonisia</taxon>
        <taxon>Adonisia turfae</taxon>
    </lineage>
</organism>